<dbReference type="SUPFAM" id="SSF48113">
    <property type="entry name" value="Heme-dependent peroxidases"/>
    <property type="match status" value="1"/>
</dbReference>
<evidence type="ECO:0000313" key="1">
    <source>
        <dbReference type="EMBL" id="KAH3747978.1"/>
    </source>
</evidence>
<evidence type="ECO:0000313" key="2">
    <source>
        <dbReference type="Proteomes" id="UP000828390"/>
    </source>
</evidence>
<reference evidence="1" key="1">
    <citation type="journal article" date="2019" name="bioRxiv">
        <title>The Genome of the Zebra Mussel, Dreissena polymorpha: A Resource for Invasive Species Research.</title>
        <authorList>
            <person name="McCartney M.A."/>
            <person name="Auch B."/>
            <person name="Kono T."/>
            <person name="Mallez S."/>
            <person name="Zhang Y."/>
            <person name="Obille A."/>
            <person name="Becker A."/>
            <person name="Abrahante J.E."/>
            <person name="Garbe J."/>
            <person name="Badalamenti J.P."/>
            <person name="Herman A."/>
            <person name="Mangelson H."/>
            <person name="Liachko I."/>
            <person name="Sullivan S."/>
            <person name="Sone E.D."/>
            <person name="Koren S."/>
            <person name="Silverstein K.A.T."/>
            <person name="Beckman K.B."/>
            <person name="Gohl D.M."/>
        </authorList>
    </citation>
    <scope>NUCLEOTIDE SEQUENCE</scope>
    <source>
        <strain evidence="1">Duluth1</strain>
        <tissue evidence="1">Whole animal</tissue>
    </source>
</reference>
<dbReference type="EMBL" id="JAIWYP010000010">
    <property type="protein sequence ID" value="KAH3747978.1"/>
    <property type="molecule type" value="Genomic_DNA"/>
</dbReference>
<dbReference type="AlphaFoldDB" id="A0A9D4DFE8"/>
<protein>
    <submittedName>
        <fullName evidence="1">Uncharacterized protein</fullName>
    </submittedName>
</protein>
<keyword evidence="2" id="KW-1185">Reference proteome</keyword>
<accession>A0A9D4DFE8</accession>
<dbReference type="Proteomes" id="UP000828390">
    <property type="component" value="Unassembled WGS sequence"/>
</dbReference>
<dbReference type="InterPro" id="IPR037120">
    <property type="entry name" value="Haem_peroxidase_sf_animal"/>
</dbReference>
<dbReference type="Gene3D" id="1.10.640.10">
    <property type="entry name" value="Haem peroxidase domain superfamily, animal type"/>
    <property type="match status" value="1"/>
</dbReference>
<dbReference type="GO" id="GO:0004601">
    <property type="term" value="F:peroxidase activity"/>
    <property type="evidence" value="ECO:0007669"/>
    <property type="project" value="InterPro"/>
</dbReference>
<dbReference type="PROSITE" id="PS50292">
    <property type="entry name" value="PEROXIDASE_3"/>
    <property type="match status" value="1"/>
</dbReference>
<name>A0A9D4DFE8_DREPO</name>
<dbReference type="Pfam" id="PF03098">
    <property type="entry name" value="An_peroxidase"/>
    <property type="match status" value="1"/>
</dbReference>
<proteinExistence type="predicted"/>
<comment type="caution">
    <text evidence="1">The sequence shown here is derived from an EMBL/GenBank/DDBJ whole genome shotgun (WGS) entry which is preliminary data.</text>
</comment>
<dbReference type="InterPro" id="IPR019791">
    <property type="entry name" value="Haem_peroxidase_animal"/>
</dbReference>
<dbReference type="GO" id="GO:0020037">
    <property type="term" value="F:heme binding"/>
    <property type="evidence" value="ECO:0007669"/>
    <property type="project" value="InterPro"/>
</dbReference>
<gene>
    <name evidence="1" type="ORF">DPMN_182414</name>
</gene>
<sequence>MSRHFIFSFIQADATVTQRQQINDITSYIDASNVYGSSDERLSSLRDGTTRTYDVMQIYLTSGRWTSVYWSFNMLIAESVRIWANIF</sequence>
<reference evidence="1" key="2">
    <citation type="submission" date="2020-11" db="EMBL/GenBank/DDBJ databases">
        <authorList>
            <person name="McCartney M.A."/>
            <person name="Auch B."/>
            <person name="Kono T."/>
            <person name="Mallez S."/>
            <person name="Becker A."/>
            <person name="Gohl D.M."/>
            <person name="Silverstein K.A.T."/>
            <person name="Koren S."/>
            <person name="Bechman K.B."/>
            <person name="Herman A."/>
            <person name="Abrahante J.E."/>
            <person name="Garbe J."/>
        </authorList>
    </citation>
    <scope>NUCLEOTIDE SEQUENCE</scope>
    <source>
        <strain evidence="1">Duluth1</strain>
        <tissue evidence="1">Whole animal</tissue>
    </source>
</reference>
<dbReference type="GO" id="GO:0006979">
    <property type="term" value="P:response to oxidative stress"/>
    <property type="evidence" value="ECO:0007669"/>
    <property type="project" value="InterPro"/>
</dbReference>
<organism evidence="1 2">
    <name type="scientific">Dreissena polymorpha</name>
    <name type="common">Zebra mussel</name>
    <name type="synonym">Mytilus polymorpha</name>
    <dbReference type="NCBI Taxonomy" id="45954"/>
    <lineage>
        <taxon>Eukaryota</taxon>
        <taxon>Metazoa</taxon>
        <taxon>Spiralia</taxon>
        <taxon>Lophotrochozoa</taxon>
        <taxon>Mollusca</taxon>
        <taxon>Bivalvia</taxon>
        <taxon>Autobranchia</taxon>
        <taxon>Heteroconchia</taxon>
        <taxon>Euheterodonta</taxon>
        <taxon>Imparidentia</taxon>
        <taxon>Neoheterodontei</taxon>
        <taxon>Myida</taxon>
        <taxon>Dreissenoidea</taxon>
        <taxon>Dreissenidae</taxon>
        <taxon>Dreissena</taxon>
    </lineage>
</organism>
<dbReference type="InterPro" id="IPR010255">
    <property type="entry name" value="Haem_peroxidase_sf"/>
</dbReference>